<feature type="domain" description="HTH tetR-type" evidence="3">
    <location>
        <begin position="20"/>
        <end position="80"/>
    </location>
</feature>
<dbReference type="InterPro" id="IPR009057">
    <property type="entry name" value="Homeodomain-like_sf"/>
</dbReference>
<dbReference type="GO" id="GO:0003700">
    <property type="term" value="F:DNA-binding transcription factor activity"/>
    <property type="evidence" value="ECO:0007669"/>
    <property type="project" value="TreeGrafter"/>
</dbReference>
<evidence type="ECO:0000256" key="1">
    <source>
        <dbReference type="ARBA" id="ARBA00023125"/>
    </source>
</evidence>
<evidence type="ECO:0000256" key="2">
    <source>
        <dbReference type="PROSITE-ProRule" id="PRU00335"/>
    </source>
</evidence>
<accession>A0A916V0Z5</accession>
<gene>
    <name evidence="4" type="ORF">GCM10011396_55250</name>
</gene>
<dbReference type="PRINTS" id="PR00455">
    <property type="entry name" value="HTHTETR"/>
</dbReference>
<dbReference type="PANTHER" id="PTHR30055:SF181">
    <property type="entry name" value="BLR6905 PROTEIN"/>
    <property type="match status" value="1"/>
</dbReference>
<dbReference type="RefSeq" id="WP_188569403.1">
    <property type="nucleotide sequence ID" value="NZ_BMED01000009.1"/>
</dbReference>
<dbReference type="InterPro" id="IPR050109">
    <property type="entry name" value="HTH-type_TetR-like_transc_reg"/>
</dbReference>
<dbReference type="EMBL" id="BMED01000009">
    <property type="protein sequence ID" value="GGD00628.1"/>
    <property type="molecule type" value="Genomic_DNA"/>
</dbReference>
<evidence type="ECO:0000313" key="4">
    <source>
        <dbReference type="EMBL" id="GGD00628.1"/>
    </source>
</evidence>
<dbReference type="InterPro" id="IPR036271">
    <property type="entry name" value="Tet_transcr_reg_TetR-rel_C_sf"/>
</dbReference>
<reference evidence="4" key="1">
    <citation type="journal article" date="2014" name="Int. J. Syst. Evol. Microbiol.">
        <title>Complete genome sequence of Corynebacterium casei LMG S-19264T (=DSM 44701T), isolated from a smear-ripened cheese.</title>
        <authorList>
            <consortium name="US DOE Joint Genome Institute (JGI-PGF)"/>
            <person name="Walter F."/>
            <person name="Albersmeier A."/>
            <person name="Kalinowski J."/>
            <person name="Ruckert C."/>
        </authorList>
    </citation>
    <scope>NUCLEOTIDE SEQUENCE</scope>
    <source>
        <strain evidence="4">CGMCC 1.10998</strain>
    </source>
</reference>
<dbReference type="SUPFAM" id="SSF46689">
    <property type="entry name" value="Homeodomain-like"/>
    <property type="match status" value="1"/>
</dbReference>
<keyword evidence="5" id="KW-1185">Reference proteome</keyword>
<evidence type="ECO:0000259" key="3">
    <source>
        <dbReference type="PROSITE" id="PS50977"/>
    </source>
</evidence>
<dbReference type="Pfam" id="PF00440">
    <property type="entry name" value="TetR_N"/>
    <property type="match status" value="1"/>
</dbReference>
<name>A0A916V0Z5_9BURK</name>
<dbReference type="InterPro" id="IPR001647">
    <property type="entry name" value="HTH_TetR"/>
</dbReference>
<dbReference type="Proteomes" id="UP000637423">
    <property type="component" value="Unassembled WGS sequence"/>
</dbReference>
<comment type="caution">
    <text evidence="4">The sequence shown here is derived from an EMBL/GenBank/DDBJ whole genome shotgun (WGS) entry which is preliminary data.</text>
</comment>
<dbReference type="SUPFAM" id="SSF48498">
    <property type="entry name" value="Tetracyclin repressor-like, C-terminal domain"/>
    <property type="match status" value="1"/>
</dbReference>
<dbReference type="AlphaFoldDB" id="A0A916V0Z5"/>
<sequence>MSLPTKPQPTSRRREQQRAVETRLTILKAALPEFADKGFDAASLRTIAERTGLQHPLITYHYRTKEILWKAVAEHVFNLIVELWDEGVPADTKMAPIERVREEYKAFFKVTLDFPDLHHFILRESHSGNPRMAWLAENLLKPLMSRLLPQIEAAQASGDLPPGDPVLLHYMLIGMTTVLSSLGADMSATSGRSPENPAVVANYWALLETVIFNKASGHRGQ</sequence>
<keyword evidence="1 2" id="KW-0238">DNA-binding</keyword>
<organism evidence="4 5">
    <name type="scientific">Undibacterium terreum</name>
    <dbReference type="NCBI Taxonomy" id="1224302"/>
    <lineage>
        <taxon>Bacteria</taxon>
        <taxon>Pseudomonadati</taxon>
        <taxon>Pseudomonadota</taxon>
        <taxon>Betaproteobacteria</taxon>
        <taxon>Burkholderiales</taxon>
        <taxon>Oxalobacteraceae</taxon>
        <taxon>Undibacterium</taxon>
    </lineage>
</organism>
<protein>
    <submittedName>
        <fullName evidence="4">TetR family transcriptional regulator</fullName>
    </submittedName>
</protein>
<dbReference type="GO" id="GO:0000976">
    <property type="term" value="F:transcription cis-regulatory region binding"/>
    <property type="evidence" value="ECO:0007669"/>
    <property type="project" value="TreeGrafter"/>
</dbReference>
<evidence type="ECO:0000313" key="5">
    <source>
        <dbReference type="Proteomes" id="UP000637423"/>
    </source>
</evidence>
<proteinExistence type="predicted"/>
<dbReference type="Gene3D" id="1.10.357.10">
    <property type="entry name" value="Tetracycline Repressor, domain 2"/>
    <property type="match status" value="1"/>
</dbReference>
<feature type="DNA-binding region" description="H-T-H motif" evidence="2">
    <location>
        <begin position="43"/>
        <end position="62"/>
    </location>
</feature>
<reference evidence="4" key="2">
    <citation type="submission" date="2020-09" db="EMBL/GenBank/DDBJ databases">
        <authorList>
            <person name="Sun Q."/>
            <person name="Zhou Y."/>
        </authorList>
    </citation>
    <scope>NUCLEOTIDE SEQUENCE</scope>
    <source>
        <strain evidence="4">CGMCC 1.10998</strain>
    </source>
</reference>
<dbReference type="PANTHER" id="PTHR30055">
    <property type="entry name" value="HTH-TYPE TRANSCRIPTIONAL REGULATOR RUTR"/>
    <property type="match status" value="1"/>
</dbReference>
<dbReference type="PROSITE" id="PS50977">
    <property type="entry name" value="HTH_TETR_2"/>
    <property type="match status" value="1"/>
</dbReference>